<keyword evidence="3" id="KW-0378">Hydrolase</keyword>
<keyword evidence="1" id="KW-1277">Toxin-antitoxin system</keyword>
<proteinExistence type="inferred from homology"/>
<dbReference type="Gene3D" id="1.20.120.580">
    <property type="entry name" value="bsu32300-like"/>
    <property type="match status" value="1"/>
</dbReference>
<comment type="similarity">
    <text evidence="4">Belongs to the HepT RNase toxin family.</text>
</comment>
<dbReference type="GO" id="GO:0004540">
    <property type="term" value="F:RNA nuclease activity"/>
    <property type="evidence" value="ECO:0007669"/>
    <property type="project" value="InterPro"/>
</dbReference>
<evidence type="ECO:0000256" key="2">
    <source>
        <dbReference type="ARBA" id="ARBA00022722"/>
    </source>
</evidence>
<gene>
    <name evidence="5" type="ORF">SCARUB_02096</name>
</gene>
<reference evidence="5 6" key="1">
    <citation type="submission" date="2016-07" db="EMBL/GenBank/DDBJ databases">
        <title>Draft genome of Scalindua rubra, obtained from a brine-seawater interface in the Red Sea, sheds light on salt adaptation in anammox bacteria.</title>
        <authorList>
            <person name="Speth D.R."/>
            <person name="Lagkouvardos I."/>
            <person name="Wang Y."/>
            <person name="Qian P.-Y."/>
            <person name="Dutilh B.E."/>
            <person name="Jetten M.S."/>
        </authorList>
    </citation>
    <scope>NUCLEOTIDE SEQUENCE [LARGE SCALE GENOMIC DNA]</scope>
    <source>
        <strain evidence="5">BSI-1</strain>
    </source>
</reference>
<dbReference type="GO" id="GO:0016787">
    <property type="term" value="F:hydrolase activity"/>
    <property type="evidence" value="ECO:0007669"/>
    <property type="project" value="UniProtKB-KW"/>
</dbReference>
<dbReference type="GO" id="GO:0110001">
    <property type="term" value="C:toxin-antitoxin complex"/>
    <property type="evidence" value="ECO:0007669"/>
    <property type="project" value="InterPro"/>
</dbReference>
<evidence type="ECO:0000313" key="5">
    <source>
        <dbReference type="EMBL" id="ODS32776.1"/>
    </source>
</evidence>
<dbReference type="InterPro" id="IPR037038">
    <property type="entry name" value="HepT-like_sf"/>
</dbReference>
<dbReference type="Pfam" id="PF01934">
    <property type="entry name" value="HepT-like"/>
    <property type="match status" value="1"/>
</dbReference>
<dbReference type="EMBL" id="MAYW01000049">
    <property type="protein sequence ID" value="ODS32776.1"/>
    <property type="molecule type" value="Genomic_DNA"/>
</dbReference>
<protein>
    <recommendedName>
        <fullName evidence="7">DUF86 domain-containing protein</fullName>
    </recommendedName>
</protein>
<organism evidence="5 6">
    <name type="scientific">Candidatus Scalindua rubra</name>
    <dbReference type="NCBI Taxonomy" id="1872076"/>
    <lineage>
        <taxon>Bacteria</taxon>
        <taxon>Pseudomonadati</taxon>
        <taxon>Planctomycetota</taxon>
        <taxon>Candidatus Brocadiia</taxon>
        <taxon>Candidatus Brocadiales</taxon>
        <taxon>Candidatus Scalinduaceae</taxon>
        <taxon>Candidatus Scalindua</taxon>
    </lineage>
</organism>
<comment type="caution">
    <text evidence="5">The sequence shown here is derived from an EMBL/GenBank/DDBJ whole genome shotgun (WGS) entry which is preliminary data.</text>
</comment>
<dbReference type="PANTHER" id="PTHR33397">
    <property type="entry name" value="UPF0331 PROTEIN YUTE"/>
    <property type="match status" value="1"/>
</dbReference>
<evidence type="ECO:0000256" key="3">
    <source>
        <dbReference type="ARBA" id="ARBA00022801"/>
    </source>
</evidence>
<name>A0A1E3XAX2_9BACT</name>
<dbReference type="AlphaFoldDB" id="A0A1E3XAX2"/>
<evidence type="ECO:0000256" key="4">
    <source>
        <dbReference type="ARBA" id="ARBA00024207"/>
    </source>
</evidence>
<evidence type="ECO:0000256" key="1">
    <source>
        <dbReference type="ARBA" id="ARBA00022649"/>
    </source>
</evidence>
<sequence length="139" mass="15987">MGVDKEKIAKKISDIQSAINSLDKYACNEESKFLNDDEKVAAGKYYLITMIEGCISLCTHISAKELHKVPDAYTTCFKILADNNILSEVLANSLAKMAGFRNLLIHRYWEIDNKKVYQYIKTERMNVHEYLKIVSNKFL</sequence>
<accession>A0A1E3XAX2</accession>
<dbReference type="PANTHER" id="PTHR33397:SF5">
    <property type="entry name" value="RNASE YUTE-RELATED"/>
    <property type="match status" value="1"/>
</dbReference>
<evidence type="ECO:0000313" key="6">
    <source>
        <dbReference type="Proteomes" id="UP000094056"/>
    </source>
</evidence>
<dbReference type="NCBIfam" id="NF047751">
    <property type="entry name" value="HepT_toxin"/>
    <property type="match status" value="1"/>
</dbReference>
<keyword evidence="2" id="KW-0540">Nuclease</keyword>
<dbReference type="Proteomes" id="UP000094056">
    <property type="component" value="Unassembled WGS sequence"/>
</dbReference>
<dbReference type="InterPro" id="IPR052379">
    <property type="entry name" value="Type_VII_TA_RNase"/>
</dbReference>
<evidence type="ECO:0008006" key="7">
    <source>
        <dbReference type="Google" id="ProtNLM"/>
    </source>
</evidence>
<dbReference type="InterPro" id="IPR008201">
    <property type="entry name" value="HepT-like"/>
</dbReference>